<dbReference type="OrthoDB" id="2451961at2"/>
<dbReference type="RefSeq" id="WP_135502232.1">
    <property type="nucleotide sequence ID" value="NZ_JACHHE010000001.1"/>
</dbReference>
<accession>A0A7W8FS93</accession>
<proteinExistence type="predicted"/>
<feature type="transmembrane region" description="Helical" evidence="1">
    <location>
        <begin position="34"/>
        <end position="61"/>
    </location>
</feature>
<keyword evidence="1" id="KW-0812">Transmembrane</keyword>
<protein>
    <submittedName>
        <fullName evidence="2">Uncharacterized protein</fullName>
    </submittedName>
</protein>
<name>A0A7W8FS93_9BACL</name>
<evidence type="ECO:0000313" key="2">
    <source>
        <dbReference type="EMBL" id="MBB5178781.1"/>
    </source>
</evidence>
<keyword evidence="1" id="KW-1133">Transmembrane helix</keyword>
<feature type="transmembrane region" description="Helical" evidence="1">
    <location>
        <begin position="6"/>
        <end position="22"/>
    </location>
</feature>
<dbReference type="EMBL" id="JACHHE010000001">
    <property type="protein sequence ID" value="MBB5178781.1"/>
    <property type="molecule type" value="Genomic_DNA"/>
</dbReference>
<evidence type="ECO:0000256" key="1">
    <source>
        <dbReference type="SAM" id="Phobius"/>
    </source>
</evidence>
<dbReference type="Proteomes" id="UP000525923">
    <property type="component" value="Unassembled WGS sequence"/>
</dbReference>
<organism evidence="2 3">
    <name type="scientific">Planococcus koreensis</name>
    <dbReference type="NCBI Taxonomy" id="112331"/>
    <lineage>
        <taxon>Bacteria</taxon>
        <taxon>Bacillati</taxon>
        <taxon>Bacillota</taxon>
        <taxon>Bacilli</taxon>
        <taxon>Bacillales</taxon>
        <taxon>Caryophanaceae</taxon>
        <taxon>Planococcus</taxon>
    </lineage>
</organism>
<comment type="caution">
    <text evidence="2">The sequence shown here is derived from an EMBL/GenBank/DDBJ whole genome shotgun (WGS) entry which is preliminary data.</text>
</comment>
<dbReference type="AlphaFoldDB" id="A0A7W8FS93"/>
<reference evidence="2 3" key="1">
    <citation type="submission" date="2020-08" db="EMBL/GenBank/DDBJ databases">
        <title>Genomic Encyclopedia of Type Strains, Phase IV (KMG-IV): sequencing the most valuable type-strain genomes for metagenomic binning, comparative biology and taxonomic classification.</title>
        <authorList>
            <person name="Goeker M."/>
        </authorList>
    </citation>
    <scope>NUCLEOTIDE SEQUENCE [LARGE SCALE GENOMIC DNA]</scope>
    <source>
        <strain evidence="2 3">DSM 15895</strain>
    </source>
</reference>
<gene>
    <name evidence="2" type="ORF">HNQ44_000203</name>
</gene>
<keyword evidence="1" id="KW-0472">Membrane</keyword>
<keyword evidence="3" id="KW-1185">Reference proteome</keyword>
<sequence length="146" mass="17137">MSYYVVLGLTFIITLSWCYYFWKMLRRNEKRRFAFHIIFFRYVIPALLLFAFGVTFVSYAMDLPAVIAKEPSRYEGACEIVMEELEEDVFTVEAMFDDTWAEYEHDQVPLIKEGDYYCEVEYYPGSSIGTSLKLYLESGGKAVQLK</sequence>
<evidence type="ECO:0000313" key="3">
    <source>
        <dbReference type="Proteomes" id="UP000525923"/>
    </source>
</evidence>